<dbReference type="EMBL" id="CAACVI010000001">
    <property type="protein sequence ID" value="VEN72802.1"/>
    <property type="molecule type" value="Genomic_DNA"/>
</dbReference>
<dbReference type="Gene3D" id="3.90.550.10">
    <property type="entry name" value="Spore Coat Polysaccharide Biosynthesis Protein SpsA, Chain A"/>
    <property type="match status" value="1"/>
</dbReference>
<accession>A0A484HEF8</accession>
<feature type="binding site" evidence="5">
    <location>
        <position position="151"/>
    </location>
    <ligand>
        <name>UTP</name>
        <dbReference type="ChEBI" id="CHEBI:46398"/>
    </ligand>
</feature>
<evidence type="ECO:0000256" key="5">
    <source>
        <dbReference type="PIRSR" id="PIRSR000806-2"/>
    </source>
</evidence>
<dbReference type="Gene3D" id="2.160.10.10">
    <property type="entry name" value="Hexapeptide repeat proteins"/>
    <property type="match status" value="1"/>
</dbReference>
<dbReference type="InterPro" id="IPR016267">
    <property type="entry name" value="UDPGP_trans"/>
</dbReference>
<keyword evidence="2" id="KW-0808">Transferase</keyword>
<evidence type="ECO:0000256" key="3">
    <source>
        <dbReference type="ARBA" id="ARBA00022695"/>
    </source>
</evidence>
<evidence type="ECO:0008006" key="7">
    <source>
        <dbReference type="Google" id="ProtNLM"/>
    </source>
</evidence>
<gene>
    <name evidence="6" type="ORF">EPICR_10302</name>
</gene>
<dbReference type="AlphaFoldDB" id="A0A484HEF8"/>
<organism evidence="6">
    <name type="scientific">uncultured Desulfobacteraceae bacterium</name>
    <dbReference type="NCBI Taxonomy" id="218296"/>
    <lineage>
        <taxon>Bacteria</taxon>
        <taxon>Pseudomonadati</taxon>
        <taxon>Thermodesulfobacteriota</taxon>
        <taxon>Desulfobacteria</taxon>
        <taxon>Desulfobacterales</taxon>
        <taxon>Desulfobacteraceae</taxon>
        <taxon>environmental samples</taxon>
    </lineage>
</organism>
<feature type="binding site" evidence="5">
    <location>
        <position position="210"/>
    </location>
    <ligand>
        <name>UTP</name>
        <dbReference type="ChEBI" id="CHEBI:46398"/>
    </ligand>
</feature>
<evidence type="ECO:0000313" key="6">
    <source>
        <dbReference type="EMBL" id="VEN72802.1"/>
    </source>
</evidence>
<dbReference type="InterPro" id="IPR029044">
    <property type="entry name" value="Nucleotide-diphossugar_trans"/>
</dbReference>
<reference evidence="6" key="1">
    <citation type="submission" date="2019-01" db="EMBL/GenBank/DDBJ databases">
        <authorList>
            <consortium name="Genoscope - CEA"/>
            <person name="William W."/>
        </authorList>
    </citation>
    <scope>NUCLEOTIDE SEQUENCE</scope>
    <source>
        <strain evidence="6">CR-1</strain>
    </source>
</reference>
<comment type="similarity">
    <text evidence="1">Belongs to the UDPGP type 1 family.</text>
</comment>
<feature type="binding site" evidence="4">
    <location>
        <position position="180"/>
    </location>
    <ligand>
        <name>substrate</name>
    </ligand>
</feature>
<feature type="binding site" evidence="5">
    <location>
        <position position="355"/>
    </location>
    <ligand>
        <name>UTP</name>
        <dbReference type="ChEBI" id="CHEBI:46398"/>
    </ligand>
</feature>
<dbReference type="PIRSF" id="PIRSF000806">
    <property type="entry name" value="UDPGP"/>
    <property type="match status" value="1"/>
</dbReference>
<dbReference type="GO" id="GO:0006011">
    <property type="term" value="P:UDP-alpha-D-glucose metabolic process"/>
    <property type="evidence" value="ECO:0007669"/>
    <property type="project" value="InterPro"/>
</dbReference>
<protein>
    <recommendedName>
        <fullName evidence="7">UTP--glucose-1-phosphate uridylyltransferase</fullName>
    </recommendedName>
</protein>
<dbReference type="PANTHER" id="PTHR43511">
    <property type="match status" value="1"/>
</dbReference>
<feature type="binding site" evidence="5">
    <location>
        <position position="179"/>
    </location>
    <ligand>
        <name>UTP</name>
        <dbReference type="ChEBI" id="CHEBI:46398"/>
    </ligand>
</feature>
<evidence type="ECO:0000256" key="2">
    <source>
        <dbReference type="ARBA" id="ARBA00022679"/>
    </source>
</evidence>
<feature type="binding site" evidence="5">
    <location>
        <position position="95"/>
    </location>
    <ligand>
        <name>UTP</name>
        <dbReference type="ChEBI" id="CHEBI:46398"/>
    </ligand>
</feature>
<keyword evidence="3" id="KW-0548">Nucleotidyltransferase</keyword>
<sequence>MPRSPDPLDLCLLKMKEKGLPASARESFAFYHRQASRGETGLIPERDISPVPPHEITRAEDLKGFRDSGRRAVKKSAAIILNGGIGTGMGLSCPKSLVPVKDGRSFLEIIIARAQKDPARLVLMNSFRTHEQTRRALARMNPPTPPGMFVQRQFPKILAENHQPARWQADPEMEWNPPGHGDLYMALYSSGMLESLLKQGVAYAFVSNADNVGASLDPDLLGYFAEKSLPFMMEAAERTRRDSKGGHIARDTNGALILRESSQVPEQDRIWFSDIKRHRFFNTNNLWINLEFLREFIQKNKMIRLPLILNPKPVCPKDPDSPPVHQIETAAGSAISLFEGARALRVPRSRFRPVKTCGDLLALRSDRFFFKKNGLVPSPGAQNSPIEINLDPRHYGNLDSFEKRFSKGVPSLAACRSLEVEGDVFFEKGVTLKGHVAIRNRSGKPAAVRGVVADREIVFD</sequence>
<proteinExistence type="inferred from homology"/>
<evidence type="ECO:0000256" key="1">
    <source>
        <dbReference type="ARBA" id="ARBA00010401"/>
    </source>
</evidence>
<evidence type="ECO:0000256" key="4">
    <source>
        <dbReference type="PIRSR" id="PIRSR000806-1"/>
    </source>
</evidence>
<dbReference type="InterPro" id="IPR002618">
    <property type="entry name" value="UDPGP_fam"/>
</dbReference>
<dbReference type="SUPFAM" id="SSF53448">
    <property type="entry name" value="Nucleotide-diphospho-sugar transferases"/>
    <property type="match status" value="1"/>
</dbReference>
<dbReference type="Pfam" id="PF01704">
    <property type="entry name" value="UDPGP"/>
    <property type="match status" value="1"/>
</dbReference>
<dbReference type="GO" id="GO:0003983">
    <property type="term" value="F:UTP:glucose-1-phosphate uridylyltransferase activity"/>
    <property type="evidence" value="ECO:0007669"/>
    <property type="project" value="InterPro"/>
</dbReference>
<name>A0A484HEF8_9BACT</name>